<comment type="caution">
    <text evidence="1">The sequence shown here is derived from an EMBL/GenBank/DDBJ whole genome shotgun (WGS) entry which is preliminary data.</text>
</comment>
<gene>
    <name evidence="1" type="ORF">ABIA69_004759</name>
</gene>
<dbReference type="Proteomes" id="UP001549363">
    <property type="component" value="Unassembled WGS sequence"/>
</dbReference>
<organism evidence="1 2">
    <name type="scientific">Lysinibacillus parviboronicapiens</name>
    <dbReference type="NCBI Taxonomy" id="436516"/>
    <lineage>
        <taxon>Bacteria</taxon>
        <taxon>Bacillati</taxon>
        <taxon>Bacillota</taxon>
        <taxon>Bacilli</taxon>
        <taxon>Bacillales</taxon>
        <taxon>Bacillaceae</taxon>
        <taxon>Lysinibacillus</taxon>
    </lineage>
</organism>
<dbReference type="RefSeq" id="WP_167395961.1">
    <property type="nucleotide sequence ID" value="NZ_JBEPSB010000047.1"/>
</dbReference>
<evidence type="ECO:0000313" key="1">
    <source>
        <dbReference type="EMBL" id="MET4563539.1"/>
    </source>
</evidence>
<name>A0ABV2PSM3_9BACI</name>
<protein>
    <submittedName>
        <fullName evidence="1">Uncharacterized protein</fullName>
    </submittedName>
</protein>
<sequence length="45" mass="5289">MESWIIVFLSVFIIVSTIANEVTHRKKLDEAYKRGLSDAMKKKEY</sequence>
<proteinExistence type="predicted"/>
<dbReference type="EMBL" id="JBEPSB010000047">
    <property type="protein sequence ID" value="MET4563539.1"/>
    <property type="molecule type" value="Genomic_DNA"/>
</dbReference>
<reference evidence="1 2" key="1">
    <citation type="submission" date="2024-06" db="EMBL/GenBank/DDBJ databases">
        <title>Sorghum-associated microbial communities from plants grown in Nebraska, USA.</title>
        <authorList>
            <person name="Schachtman D."/>
        </authorList>
    </citation>
    <scope>NUCLEOTIDE SEQUENCE [LARGE SCALE GENOMIC DNA]</scope>
    <source>
        <strain evidence="1 2">736</strain>
    </source>
</reference>
<accession>A0ABV2PSM3</accession>
<keyword evidence="2" id="KW-1185">Reference proteome</keyword>
<evidence type="ECO:0000313" key="2">
    <source>
        <dbReference type="Proteomes" id="UP001549363"/>
    </source>
</evidence>